<reference evidence="2 3" key="1">
    <citation type="submission" date="2019-03" db="EMBL/GenBank/DDBJ databases">
        <title>Draft genome sequences of novel Actinobacteria.</title>
        <authorList>
            <person name="Sahin N."/>
            <person name="Ay H."/>
            <person name="Saygin H."/>
        </authorList>
    </citation>
    <scope>NUCLEOTIDE SEQUENCE [LARGE SCALE GENOMIC DNA]</scope>
    <source>
        <strain evidence="2 3">CH32</strain>
    </source>
</reference>
<dbReference type="OrthoDB" id="9796766at2"/>
<dbReference type="Gene3D" id="2.60.120.620">
    <property type="entry name" value="q2cbj1_9rhob like domain"/>
    <property type="match status" value="1"/>
</dbReference>
<dbReference type="SUPFAM" id="SSF51197">
    <property type="entry name" value="Clavaminate synthase-like"/>
    <property type="match status" value="1"/>
</dbReference>
<dbReference type="Proteomes" id="UP000295302">
    <property type="component" value="Unassembled WGS sequence"/>
</dbReference>
<gene>
    <name evidence="2" type="ORF">E1286_05605</name>
</gene>
<keyword evidence="1" id="KW-0560">Oxidoreductase</keyword>
<dbReference type="Pfam" id="PF05721">
    <property type="entry name" value="PhyH"/>
    <property type="match status" value="1"/>
</dbReference>
<keyword evidence="3" id="KW-1185">Reference proteome</keyword>
<evidence type="ECO:0000256" key="1">
    <source>
        <dbReference type="ARBA" id="ARBA00023002"/>
    </source>
</evidence>
<dbReference type="EMBL" id="SMKQ01000009">
    <property type="protein sequence ID" value="TDD54193.1"/>
    <property type="molecule type" value="Genomic_DNA"/>
</dbReference>
<accession>A0A4R4Z7Q4</accession>
<dbReference type="InterPro" id="IPR008775">
    <property type="entry name" value="Phytyl_CoA_dOase-like"/>
</dbReference>
<sequence>MSTQPGAVPRLKRPYDPEELDDAVKNRGAAILVEAYSREECETFLTQVSAFLRTHPEEADYAAGSVLASFQGETTSSLHALIGRVPCAASMVLHEDLLGCARRLLRPKSSTVLMTVAEYMARRPGAPRQELHRDTFSWRHVPVGEHPIALTVMAAMSPFTAENGGTWAVLDSHGGPATDPAPDWSSAVQAEMGQGDALMFRADLFHAGGANHSDSDVRHIFSTGYQVGWLRTVDNGTLSVPPDMAAELPEELRELLGYVPEDVLGLYKGGDPGNALAAR</sequence>
<protein>
    <recommendedName>
        <fullName evidence="4">Phytanoyl-CoA dioxygenase family protein</fullName>
    </recommendedName>
</protein>
<organism evidence="2 3">
    <name type="scientific">Nonomuraea terrae</name>
    <dbReference type="NCBI Taxonomy" id="2530383"/>
    <lineage>
        <taxon>Bacteria</taxon>
        <taxon>Bacillati</taxon>
        <taxon>Actinomycetota</taxon>
        <taxon>Actinomycetes</taxon>
        <taxon>Streptosporangiales</taxon>
        <taxon>Streptosporangiaceae</taxon>
        <taxon>Nonomuraea</taxon>
    </lineage>
</organism>
<proteinExistence type="predicted"/>
<evidence type="ECO:0008006" key="4">
    <source>
        <dbReference type="Google" id="ProtNLM"/>
    </source>
</evidence>
<comment type="caution">
    <text evidence="2">The sequence shown here is derived from an EMBL/GenBank/DDBJ whole genome shotgun (WGS) entry which is preliminary data.</text>
</comment>
<dbReference type="PANTHER" id="PTHR20883:SF41">
    <property type="entry name" value="IRON_ALPHA-KETOGLUTARATE-DEPENDENT DIOXYGENASE ASQJ"/>
    <property type="match status" value="1"/>
</dbReference>
<evidence type="ECO:0000313" key="2">
    <source>
        <dbReference type="EMBL" id="TDD54193.1"/>
    </source>
</evidence>
<evidence type="ECO:0000313" key="3">
    <source>
        <dbReference type="Proteomes" id="UP000295302"/>
    </source>
</evidence>
<dbReference type="GO" id="GO:0005506">
    <property type="term" value="F:iron ion binding"/>
    <property type="evidence" value="ECO:0007669"/>
    <property type="project" value="UniProtKB-ARBA"/>
</dbReference>
<dbReference type="GO" id="GO:0016706">
    <property type="term" value="F:2-oxoglutarate-dependent dioxygenase activity"/>
    <property type="evidence" value="ECO:0007669"/>
    <property type="project" value="UniProtKB-ARBA"/>
</dbReference>
<dbReference type="AlphaFoldDB" id="A0A4R4Z7Q4"/>
<dbReference type="PANTHER" id="PTHR20883">
    <property type="entry name" value="PHYTANOYL-COA DIOXYGENASE DOMAIN CONTAINING 1"/>
    <property type="match status" value="1"/>
</dbReference>
<dbReference type="RefSeq" id="WP_132609368.1">
    <property type="nucleotide sequence ID" value="NZ_SMKQ01000009.1"/>
</dbReference>
<name>A0A4R4Z7Q4_9ACTN</name>